<keyword evidence="5" id="KW-1185">Reference proteome</keyword>
<comment type="caution">
    <text evidence="4">The sequence shown here is derived from an EMBL/GenBank/DDBJ whole genome shotgun (WGS) entry which is preliminary data.</text>
</comment>
<dbReference type="GO" id="GO:0009229">
    <property type="term" value="P:thiamine diphosphate biosynthetic process"/>
    <property type="evidence" value="ECO:0007669"/>
    <property type="project" value="UniProtKB-UniPathway"/>
</dbReference>
<organism evidence="4 5">
    <name type="scientific">Methylophilales bacterium HTCC2181</name>
    <dbReference type="NCBI Taxonomy" id="383631"/>
    <lineage>
        <taxon>Bacteria</taxon>
        <taxon>Pseudomonadati</taxon>
        <taxon>Pseudomonadota</taxon>
        <taxon>Betaproteobacteria</taxon>
        <taxon>Nitrosomonadales</taxon>
        <taxon>OM43 clade</taxon>
    </lineage>
</organism>
<dbReference type="AlphaFoldDB" id="A0P528"/>
<dbReference type="GO" id="GO:0005829">
    <property type="term" value="C:cytosol"/>
    <property type="evidence" value="ECO:0007669"/>
    <property type="project" value="TreeGrafter"/>
</dbReference>
<evidence type="ECO:0000313" key="4">
    <source>
        <dbReference type="EMBL" id="EAV46638.1"/>
    </source>
</evidence>
<sequence>MTKNFSKVMTFSATDPTGGAGLQADVLTLASIGCHPFSIATAVSVQDTIGVESLAAISAELVNDQARSILEDMEISVFKCGLLGSSENITVVAEIAADYPDIPLIIDPVLASGRGDELVNIEMMSAMLELLFPQSHLITPNSHEARRLVIESDENFEDISIDQCAERLQLLGCQNVLITGTHENTKSVINTLYLEVKEAIPYYWDRLPGNYHGSGCTLTSAIAGYLAQGLSLELAVEHAQHYTWQALKNAFKPGMGQSIPDRLFWMDQEDGDGRFNHN</sequence>
<evidence type="ECO:0000259" key="3">
    <source>
        <dbReference type="Pfam" id="PF08543"/>
    </source>
</evidence>
<dbReference type="GO" id="GO:0009228">
    <property type="term" value="P:thiamine biosynthetic process"/>
    <property type="evidence" value="ECO:0007669"/>
    <property type="project" value="InterPro"/>
</dbReference>
<dbReference type="SUPFAM" id="SSF53613">
    <property type="entry name" value="Ribokinase-like"/>
    <property type="match status" value="1"/>
</dbReference>
<gene>
    <name evidence="4" type="ORF">MB2181_01155</name>
</gene>
<dbReference type="GO" id="GO:0008972">
    <property type="term" value="F:phosphomethylpyrimidine kinase activity"/>
    <property type="evidence" value="ECO:0007669"/>
    <property type="project" value="InterPro"/>
</dbReference>
<dbReference type="PANTHER" id="PTHR20858">
    <property type="entry name" value="PHOSPHOMETHYLPYRIMIDINE KINASE"/>
    <property type="match status" value="1"/>
</dbReference>
<dbReference type="Gene3D" id="3.40.1190.20">
    <property type="match status" value="1"/>
</dbReference>
<accession>A0P528</accession>
<dbReference type="EMBL" id="AAUX01000001">
    <property type="protein sequence ID" value="EAV46638.1"/>
    <property type="molecule type" value="Genomic_DNA"/>
</dbReference>
<dbReference type="PANTHER" id="PTHR20858:SF17">
    <property type="entry name" value="HYDROXYMETHYLPYRIMIDINE_PHOSPHOMETHYLPYRIMIDINE KINASE THI20-RELATED"/>
    <property type="match status" value="1"/>
</dbReference>
<evidence type="ECO:0000313" key="5">
    <source>
        <dbReference type="Proteomes" id="UP000054262"/>
    </source>
</evidence>
<dbReference type="Proteomes" id="UP000054262">
    <property type="component" value="Unassembled WGS sequence"/>
</dbReference>
<dbReference type="CDD" id="cd01169">
    <property type="entry name" value="HMPP_kinase"/>
    <property type="match status" value="1"/>
</dbReference>
<dbReference type="InterPro" id="IPR013749">
    <property type="entry name" value="PM/HMP-P_kinase-1"/>
</dbReference>
<dbReference type="Pfam" id="PF08543">
    <property type="entry name" value="Phos_pyr_kin"/>
    <property type="match status" value="1"/>
</dbReference>
<evidence type="ECO:0000256" key="1">
    <source>
        <dbReference type="ARBA" id="ARBA00004948"/>
    </source>
</evidence>
<feature type="domain" description="Pyridoxamine kinase/Phosphomethylpyrimidine kinase" evidence="3">
    <location>
        <begin position="15"/>
        <end position="257"/>
    </location>
</feature>
<dbReference type="UniPathway" id="UPA00060">
    <property type="reaction ID" value="UER00138"/>
</dbReference>
<dbReference type="GO" id="GO:0008902">
    <property type="term" value="F:hydroxymethylpyrimidine kinase activity"/>
    <property type="evidence" value="ECO:0007669"/>
    <property type="project" value="UniProtKB-EC"/>
</dbReference>
<name>A0P528_9PROT</name>
<evidence type="ECO:0000256" key="2">
    <source>
        <dbReference type="ARBA" id="ARBA00012135"/>
    </source>
</evidence>
<proteinExistence type="predicted"/>
<comment type="pathway">
    <text evidence="1">Cofactor biosynthesis; thiamine diphosphate biosynthesis.</text>
</comment>
<dbReference type="OrthoDB" id="9810880at2"/>
<protein>
    <recommendedName>
        <fullName evidence="2">hydroxymethylpyrimidine kinase</fullName>
        <ecNumber evidence="2">2.7.1.49</ecNumber>
    </recommendedName>
</protein>
<keyword evidence="4" id="KW-0808">Transferase</keyword>
<keyword evidence="4" id="KW-0418">Kinase</keyword>
<dbReference type="InterPro" id="IPR029056">
    <property type="entry name" value="Ribokinase-like"/>
</dbReference>
<dbReference type="InterPro" id="IPR004399">
    <property type="entry name" value="HMP/HMP-P_kinase_dom"/>
</dbReference>
<dbReference type="EC" id="2.7.1.49" evidence="2"/>
<reference evidence="4 5" key="1">
    <citation type="submission" date="2006-11" db="EMBL/GenBank/DDBJ databases">
        <authorList>
            <person name="Giovannoni S."/>
            <person name="Vergin K."/>
            <person name="Ferriera S."/>
            <person name="Johnson J."/>
            <person name="Kravitz S."/>
            <person name="Beeson K."/>
            <person name="Sutton G."/>
            <person name="Rogers Y.-H."/>
            <person name="Friedman R."/>
            <person name="Frazier M."/>
            <person name="Venter J.C."/>
        </authorList>
    </citation>
    <scope>NUCLEOTIDE SEQUENCE [LARGE SCALE GENOMIC DNA]</scope>
    <source>
        <strain evidence="4 5">HTCC2181</strain>
    </source>
</reference>